<organism evidence="1 2">
    <name type="scientific">Heterobasidion irregulare (strain TC 32-1)</name>
    <dbReference type="NCBI Taxonomy" id="747525"/>
    <lineage>
        <taxon>Eukaryota</taxon>
        <taxon>Fungi</taxon>
        <taxon>Dikarya</taxon>
        <taxon>Basidiomycota</taxon>
        <taxon>Agaricomycotina</taxon>
        <taxon>Agaricomycetes</taxon>
        <taxon>Russulales</taxon>
        <taxon>Bondarzewiaceae</taxon>
        <taxon>Heterobasidion</taxon>
        <taxon>Heterobasidion annosum species complex</taxon>
    </lineage>
</organism>
<dbReference type="GeneID" id="20673344"/>
<dbReference type="Proteomes" id="UP000030671">
    <property type="component" value="Unassembled WGS sequence"/>
</dbReference>
<dbReference type="EMBL" id="KI925457">
    <property type="protein sequence ID" value="ETW82463.1"/>
    <property type="molecule type" value="Genomic_DNA"/>
</dbReference>
<evidence type="ECO:0000313" key="2">
    <source>
        <dbReference type="Proteomes" id="UP000030671"/>
    </source>
</evidence>
<name>W4K9K5_HETIT</name>
<protein>
    <submittedName>
        <fullName evidence="1">Uncharacterized protein</fullName>
    </submittedName>
</protein>
<dbReference type="RefSeq" id="XP_009544823.1">
    <property type="nucleotide sequence ID" value="XM_009546528.1"/>
</dbReference>
<dbReference type="InParanoid" id="W4K9K5"/>
<keyword evidence="2" id="KW-1185">Reference proteome</keyword>
<dbReference type="HOGENOM" id="CLU_462354_0_0_1"/>
<sequence length="493" mass="52166">MAHEILQDSSKGALKHVAGLITTRYKEAFNRPFTAKTTAEFASEAECDSHLEGVSTHIYNWCKAHSKNCKSAPVVVVQPVITGIMRNYTVRSLFKADHPKRPEAMAEESVGQWLTHITAAFDTLTGEEAVELEEQALLLNSTRKEATSAPHSEYLRGKWVGMMMLEGIGINGDINVHVKSGVSRQRLHSLFWAFLESIYDWLPSEGVCSSIAAGSSAADTSIATASPEVDSTNRALSVVNSSIAAASPEGESGDFWPGKVDGSAAEVSPWMEPGPAQTSDLIDGVKTVGMGSLPEPHGQVISETGLKILAQRCVAAQSEDGPGLVTHSSLPHTLPKVHAADENVQGNDMASELSGGCSVIGELGSAVTRGQDTSMHEPVLRVYGDVGCGHGRGHGHWHGCGCGCGHGHGYGQISRHVGMINAARADVSSMGIDTLDENEGRGVESHAGTPYVRLVGLVESVVGSTQPLVIPQGVEGRPCRDCQPSSRLLGEDP</sequence>
<reference evidence="1 2" key="1">
    <citation type="journal article" date="2012" name="New Phytol.">
        <title>Insight into trade-off between wood decay and parasitism from the genome of a fungal forest pathogen.</title>
        <authorList>
            <person name="Olson A."/>
            <person name="Aerts A."/>
            <person name="Asiegbu F."/>
            <person name="Belbahri L."/>
            <person name="Bouzid O."/>
            <person name="Broberg A."/>
            <person name="Canback B."/>
            <person name="Coutinho P.M."/>
            <person name="Cullen D."/>
            <person name="Dalman K."/>
            <person name="Deflorio G."/>
            <person name="van Diepen L.T."/>
            <person name="Dunand C."/>
            <person name="Duplessis S."/>
            <person name="Durling M."/>
            <person name="Gonthier P."/>
            <person name="Grimwood J."/>
            <person name="Fossdal C.G."/>
            <person name="Hansson D."/>
            <person name="Henrissat B."/>
            <person name="Hietala A."/>
            <person name="Himmelstrand K."/>
            <person name="Hoffmeister D."/>
            <person name="Hogberg N."/>
            <person name="James T.Y."/>
            <person name="Karlsson M."/>
            <person name="Kohler A."/>
            <person name="Kues U."/>
            <person name="Lee Y.H."/>
            <person name="Lin Y.C."/>
            <person name="Lind M."/>
            <person name="Lindquist E."/>
            <person name="Lombard V."/>
            <person name="Lucas S."/>
            <person name="Lunden K."/>
            <person name="Morin E."/>
            <person name="Murat C."/>
            <person name="Park J."/>
            <person name="Raffaello T."/>
            <person name="Rouze P."/>
            <person name="Salamov A."/>
            <person name="Schmutz J."/>
            <person name="Solheim H."/>
            <person name="Stahlberg J."/>
            <person name="Velez H."/>
            <person name="de Vries R.P."/>
            <person name="Wiebenga A."/>
            <person name="Woodward S."/>
            <person name="Yakovlev I."/>
            <person name="Garbelotto M."/>
            <person name="Martin F."/>
            <person name="Grigoriev I.V."/>
            <person name="Stenlid J."/>
        </authorList>
    </citation>
    <scope>NUCLEOTIDE SEQUENCE [LARGE SCALE GENOMIC DNA]</scope>
    <source>
        <strain evidence="1 2">TC 32-1</strain>
    </source>
</reference>
<dbReference type="AlphaFoldDB" id="W4K9K5"/>
<dbReference type="KEGG" id="hir:HETIRDRAFT_416635"/>
<proteinExistence type="predicted"/>
<evidence type="ECO:0000313" key="1">
    <source>
        <dbReference type="EMBL" id="ETW82463.1"/>
    </source>
</evidence>
<accession>W4K9K5</accession>
<gene>
    <name evidence="1" type="ORF">HETIRDRAFT_416635</name>
</gene>